<dbReference type="PANTHER" id="PTHR46832">
    <property type="entry name" value="5'-METHYLTHIOADENOSINE/S-ADENOSYLHOMOCYSTEINE NUCLEOSIDASE"/>
    <property type="match status" value="1"/>
</dbReference>
<dbReference type="EMBL" id="FUYA01000010">
    <property type="protein sequence ID" value="SKA80262.1"/>
    <property type="molecule type" value="Genomic_DNA"/>
</dbReference>
<proteinExistence type="inferred from homology"/>
<comment type="pathway">
    <text evidence="1">Quinol/quinone metabolism; menaquinone biosynthesis.</text>
</comment>
<dbReference type="GO" id="GO:0019284">
    <property type="term" value="P:L-methionine salvage from S-adenosylmethionine"/>
    <property type="evidence" value="ECO:0007669"/>
    <property type="project" value="TreeGrafter"/>
</dbReference>
<reference evidence="4 5" key="1">
    <citation type="submission" date="2017-02" db="EMBL/GenBank/DDBJ databases">
        <authorList>
            <person name="Peterson S.W."/>
        </authorList>
    </citation>
    <scope>NUCLEOTIDE SEQUENCE [LARGE SCALE GENOMIC DNA]</scope>
    <source>
        <strain evidence="4 5">DSM 18034</strain>
    </source>
</reference>
<accession>A0A1T4WSA8</accession>
<evidence type="ECO:0000259" key="3">
    <source>
        <dbReference type="Pfam" id="PF01048"/>
    </source>
</evidence>
<dbReference type="RefSeq" id="WP_078685899.1">
    <property type="nucleotide sequence ID" value="NZ_FUYA01000010.1"/>
</dbReference>
<dbReference type="HAMAP" id="MF_00991">
    <property type="entry name" value="MqnB"/>
    <property type="match status" value="1"/>
</dbReference>
<dbReference type="GO" id="GO:0009234">
    <property type="term" value="P:menaquinone biosynthetic process"/>
    <property type="evidence" value="ECO:0007669"/>
    <property type="project" value="UniProtKB-UniRule"/>
</dbReference>
<organism evidence="4 5">
    <name type="scientific">Desulfobaculum bizertense DSM 18034</name>
    <dbReference type="NCBI Taxonomy" id="1121442"/>
    <lineage>
        <taxon>Bacteria</taxon>
        <taxon>Pseudomonadati</taxon>
        <taxon>Thermodesulfobacteriota</taxon>
        <taxon>Desulfovibrionia</taxon>
        <taxon>Desulfovibrionales</taxon>
        <taxon>Desulfovibrionaceae</taxon>
        <taxon>Desulfobaculum</taxon>
    </lineage>
</organism>
<dbReference type="InterPro" id="IPR019963">
    <property type="entry name" value="FL_hydrolase_MqnB"/>
</dbReference>
<protein>
    <recommendedName>
        <fullName evidence="1 2">Futalosine hydrolase</fullName>
        <shortName evidence="1">FL hydrolase</shortName>
        <ecNumber evidence="1 2">3.2.2.26</ecNumber>
    </recommendedName>
    <alternativeName>
        <fullName evidence="1">Futalosine nucleosidase</fullName>
    </alternativeName>
    <alternativeName>
        <fullName evidence="1">Menaquinone biosynthetic enzyme MqnB</fullName>
    </alternativeName>
</protein>
<dbReference type="AlphaFoldDB" id="A0A1T4WSA8"/>
<evidence type="ECO:0000313" key="4">
    <source>
        <dbReference type="EMBL" id="SKA80262.1"/>
    </source>
</evidence>
<keyword evidence="5" id="KW-1185">Reference proteome</keyword>
<dbReference type="CDD" id="cd17766">
    <property type="entry name" value="futalosine_nucleosidase_MqnB"/>
    <property type="match status" value="1"/>
</dbReference>
<dbReference type="Gene3D" id="3.40.50.1580">
    <property type="entry name" value="Nucleoside phosphorylase domain"/>
    <property type="match status" value="1"/>
</dbReference>
<dbReference type="InterPro" id="IPR000845">
    <property type="entry name" value="Nucleoside_phosphorylase_d"/>
</dbReference>
<keyword evidence="1 4" id="KW-0378">Hydrolase</keyword>
<feature type="domain" description="Nucleoside phosphorylase" evidence="3">
    <location>
        <begin position="35"/>
        <end position="214"/>
    </location>
</feature>
<dbReference type="NCBIfam" id="TIGR03664">
    <property type="entry name" value="fut_nucase"/>
    <property type="match status" value="1"/>
</dbReference>
<dbReference type="OrthoDB" id="9788270at2"/>
<dbReference type="Proteomes" id="UP000189733">
    <property type="component" value="Unassembled WGS sequence"/>
</dbReference>
<dbReference type="GO" id="GO:0008930">
    <property type="term" value="F:methylthioadenosine nucleosidase activity"/>
    <property type="evidence" value="ECO:0007669"/>
    <property type="project" value="TreeGrafter"/>
</dbReference>
<evidence type="ECO:0000256" key="1">
    <source>
        <dbReference type="HAMAP-Rule" id="MF_00991"/>
    </source>
</evidence>
<dbReference type="Pfam" id="PF01048">
    <property type="entry name" value="PNP_UDP_1"/>
    <property type="match status" value="1"/>
</dbReference>
<comment type="function">
    <text evidence="1">Catalyzes the hydrolysis of futalosine (FL) to dehypoxanthine futalosine (DHFL) and hypoxanthine, a step in the biosynthesis of menaquinone (MK, vitamin K2).</text>
</comment>
<evidence type="ECO:0000313" key="5">
    <source>
        <dbReference type="Proteomes" id="UP000189733"/>
    </source>
</evidence>
<comment type="similarity">
    <text evidence="1">Belongs to the PNP/UDP phosphorylase family. Futalosine hydrolase subfamily.</text>
</comment>
<dbReference type="PANTHER" id="PTHR46832:SF2">
    <property type="entry name" value="FUTALOSINE HYDROLASE"/>
    <property type="match status" value="1"/>
</dbReference>
<gene>
    <name evidence="1" type="primary">mqnB</name>
    <name evidence="4" type="ORF">SAMN02745702_02633</name>
</gene>
<dbReference type="STRING" id="1121442.SAMN02745702_02633"/>
<comment type="catalytic activity">
    <reaction evidence="1">
        <text>futalosine + H2O = dehypoxanthine futalosine + hypoxanthine</text>
        <dbReference type="Rhea" id="RHEA:25904"/>
        <dbReference type="ChEBI" id="CHEBI:15377"/>
        <dbReference type="ChEBI" id="CHEBI:17368"/>
        <dbReference type="ChEBI" id="CHEBI:58863"/>
        <dbReference type="ChEBI" id="CHEBI:58864"/>
        <dbReference type="EC" id="3.2.2.26"/>
    </reaction>
</comment>
<evidence type="ECO:0000256" key="2">
    <source>
        <dbReference type="NCBIfam" id="TIGR03664"/>
    </source>
</evidence>
<dbReference type="EC" id="3.2.2.26" evidence="1 2"/>
<dbReference type="GO" id="GO:0008782">
    <property type="term" value="F:adenosylhomocysteine nucleosidase activity"/>
    <property type="evidence" value="ECO:0007669"/>
    <property type="project" value="TreeGrafter"/>
</dbReference>
<dbReference type="InterPro" id="IPR035994">
    <property type="entry name" value="Nucleoside_phosphorylase_sf"/>
</dbReference>
<dbReference type="UniPathway" id="UPA00079"/>
<dbReference type="GO" id="GO:0009116">
    <property type="term" value="P:nucleoside metabolic process"/>
    <property type="evidence" value="ECO:0007669"/>
    <property type="project" value="InterPro"/>
</dbReference>
<dbReference type="GO" id="GO:0005829">
    <property type="term" value="C:cytosol"/>
    <property type="evidence" value="ECO:0007669"/>
    <property type="project" value="TreeGrafter"/>
</dbReference>
<keyword evidence="1" id="KW-0474">Menaquinone biosynthesis</keyword>
<dbReference type="SUPFAM" id="SSF53167">
    <property type="entry name" value="Purine and uridine phosphorylases"/>
    <property type="match status" value="1"/>
</dbReference>
<sequence>MLLCVFATDKECAAALPEMHTVPAQGQWLPHVRANHELTVLITGVGPLNAAMHLGRCLATLGDRPAGVINCGLAGAFDTTSHRLGSLCIAAEEINPEYGLYTPDGLVPDGLGFAQYEQDEQRVFDRIQLEPYTAATAMGLSLPQGWPLCPMLSVAGVSGTAERAQEMQTRYPHAMLENMEGFALALSCLHESIPFLELRSVSNKIGSREKADWNIVAGFSALGRAMTMLLEA</sequence>
<name>A0A1T4WSA8_9BACT</name>